<dbReference type="STRING" id="47428.A0A284S7V6"/>
<dbReference type="AlphaFoldDB" id="A0A284S7V6"/>
<protein>
    <submittedName>
        <fullName evidence="1">Uncharacterized protein</fullName>
    </submittedName>
</protein>
<evidence type="ECO:0000313" key="2">
    <source>
        <dbReference type="Proteomes" id="UP000219338"/>
    </source>
</evidence>
<dbReference type="OrthoDB" id="3208495at2759"/>
<reference evidence="2" key="1">
    <citation type="journal article" date="2017" name="Nat. Ecol. Evol.">
        <title>Genome expansion and lineage-specific genetic innovations in the forest pathogenic fungi Armillaria.</title>
        <authorList>
            <person name="Sipos G."/>
            <person name="Prasanna A.N."/>
            <person name="Walter M.C."/>
            <person name="O'Connor E."/>
            <person name="Balint B."/>
            <person name="Krizsan K."/>
            <person name="Kiss B."/>
            <person name="Hess J."/>
            <person name="Varga T."/>
            <person name="Slot J."/>
            <person name="Riley R."/>
            <person name="Boka B."/>
            <person name="Rigling D."/>
            <person name="Barry K."/>
            <person name="Lee J."/>
            <person name="Mihaltcheva S."/>
            <person name="LaButti K."/>
            <person name="Lipzen A."/>
            <person name="Waldron R."/>
            <person name="Moloney N.M."/>
            <person name="Sperisen C."/>
            <person name="Kredics L."/>
            <person name="Vagvoelgyi C."/>
            <person name="Patrignani A."/>
            <person name="Fitzpatrick D."/>
            <person name="Nagy I."/>
            <person name="Doyle S."/>
            <person name="Anderson J.B."/>
            <person name="Grigoriev I.V."/>
            <person name="Gueldener U."/>
            <person name="Muensterkoetter M."/>
            <person name="Nagy L.G."/>
        </authorList>
    </citation>
    <scope>NUCLEOTIDE SEQUENCE [LARGE SCALE GENOMIC DNA]</scope>
    <source>
        <strain evidence="2">C18/9</strain>
    </source>
</reference>
<dbReference type="EMBL" id="FUEG01000040">
    <property type="protein sequence ID" value="SJL17050.1"/>
    <property type="molecule type" value="Genomic_DNA"/>
</dbReference>
<organism evidence="1 2">
    <name type="scientific">Armillaria ostoyae</name>
    <name type="common">Armillaria root rot fungus</name>
    <dbReference type="NCBI Taxonomy" id="47428"/>
    <lineage>
        <taxon>Eukaryota</taxon>
        <taxon>Fungi</taxon>
        <taxon>Dikarya</taxon>
        <taxon>Basidiomycota</taxon>
        <taxon>Agaricomycotina</taxon>
        <taxon>Agaricomycetes</taxon>
        <taxon>Agaricomycetidae</taxon>
        <taxon>Agaricales</taxon>
        <taxon>Marasmiineae</taxon>
        <taxon>Physalacriaceae</taxon>
        <taxon>Armillaria</taxon>
    </lineage>
</organism>
<dbReference type="Proteomes" id="UP000219338">
    <property type="component" value="Unassembled WGS sequence"/>
</dbReference>
<proteinExistence type="predicted"/>
<dbReference type="OMA" id="WIQAHED"/>
<evidence type="ECO:0000313" key="1">
    <source>
        <dbReference type="EMBL" id="SJL17050.1"/>
    </source>
</evidence>
<name>A0A284S7V6_ARMOS</name>
<gene>
    <name evidence="1" type="ORF">ARMOST_20591</name>
</gene>
<keyword evidence="2" id="KW-1185">Reference proteome</keyword>
<accession>A0A284S7V6</accession>
<sequence length="305" mass="34221">MENAGASIQEIGHQDVDIPEALSLPSTSALPVPAHPQRIHRLPRRFVDKLPEAVPAVVAPASDELIPIIPRVRLIVHDVLKTVTNAFHILRFFPNRPSYDPEAFILPQDLANFPEFTEHDSESPISEGVSAALPPPPYPYSNMSIYRLMQWVDSGSNLKSENEVNHLVNDVIRAPDFQASDFQSKFKFDMGREHQKLNDAISSSSLPGDGWCEATVDIKIPIGEDQAAGVRIFSVPGFQYCPLVEVIRVAFTDAQARLFHFSPFWRIFVSPLTGHETRLYDELYTSDAWLNAQRDLQHAARDHHG</sequence>